<feature type="domain" description="N-acetyltransferase" evidence="1">
    <location>
        <begin position="1"/>
        <end position="130"/>
    </location>
</feature>
<dbReference type="Proteomes" id="UP000379480">
    <property type="component" value="Unassembled WGS sequence"/>
</dbReference>
<evidence type="ECO:0000313" key="3">
    <source>
        <dbReference type="EMBL" id="VVO45419.1"/>
    </source>
</evidence>
<dbReference type="CDD" id="cd04301">
    <property type="entry name" value="NAT_SF"/>
    <property type="match status" value="1"/>
</dbReference>
<proteinExistence type="predicted"/>
<dbReference type="Gene3D" id="3.40.630.30">
    <property type="match status" value="1"/>
</dbReference>
<dbReference type="Pfam" id="PF13508">
    <property type="entry name" value="Acetyltransf_7"/>
    <property type="match status" value="1"/>
</dbReference>
<accession>A0A5E7G161</accession>
<dbReference type="GO" id="GO:0016747">
    <property type="term" value="F:acyltransferase activity, transferring groups other than amino-acyl groups"/>
    <property type="evidence" value="ECO:0007669"/>
    <property type="project" value="InterPro"/>
</dbReference>
<protein>
    <recommendedName>
        <fullName evidence="1">N-acetyltransferase domain-containing protein</fullName>
    </recommendedName>
</protein>
<dbReference type="RefSeq" id="WP_150803564.1">
    <property type="nucleotide sequence ID" value="NZ_CABVHY010000009.1"/>
</dbReference>
<evidence type="ECO:0000313" key="2">
    <source>
        <dbReference type="EMBL" id="VVN93465.1"/>
    </source>
</evidence>
<evidence type="ECO:0000259" key="1">
    <source>
        <dbReference type="PROSITE" id="PS51186"/>
    </source>
</evidence>
<reference evidence="3 4" key="1">
    <citation type="submission" date="2019-09" db="EMBL/GenBank/DDBJ databases">
        <authorList>
            <person name="Chandra G."/>
            <person name="Truman W A."/>
        </authorList>
    </citation>
    <scope>NUCLEOTIDE SEQUENCE [LARGE SCALE GENOMIC DNA]</scope>
    <source>
        <strain evidence="3">PS723</strain>
    </source>
</reference>
<dbReference type="InterPro" id="IPR000182">
    <property type="entry name" value="GNAT_dom"/>
</dbReference>
<dbReference type="OrthoDB" id="8780005at2"/>
<dbReference type="SUPFAM" id="SSF55729">
    <property type="entry name" value="Acyl-CoA N-acyltransferases (Nat)"/>
    <property type="match status" value="1"/>
</dbReference>
<gene>
    <name evidence="2" type="ORF">PS723_02058</name>
    <name evidence="3" type="ORF">PS723_06613</name>
</gene>
<name>A0A5E7G161_PSEFL</name>
<dbReference type="AlphaFoldDB" id="A0A5E7G161"/>
<dbReference type="EMBL" id="CABVHY010000009">
    <property type="protein sequence ID" value="VVN93465.1"/>
    <property type="molecule type" value="Genomic_DNA"/>
</dbReference>
<evidence type="ECO:0000313" key="4">
    <source>
        <dbReference type="Proteomes" id="UP000379480"/>
    </source>
</evidence>
<organism evidence="3 4">
    <name type="scientific">Pseudomonas fluorescens</name>
    <dbReference type="NCBI Taxonomy" id="294"/>
    <lineage>
        <taxon>Bacteria</taxon>
        <taxon>Pseudomonadati</taxon>
        <taxon>Pseudomonadota</taxon>
        <taxon>Gammaproteobacteria</taxon>
        <taxon>Pseudomonadales</taxon>
        <taxon>Pseudomonadaceae</taxon>
        <taxon>Pseudomonas</taxon>
    </lineage>
</organism>
<dbReference type="EMBL" id="CABVHY010000114">
    <property type="protein sequence ID" value="VVO45419.1"/>
    <property type="molecule type" value="Genomic_DNA"/>
</dbReference>
<dbReference type="PROSITE" id="PS51186">
    <property type="entry name" value="GNAT"/>
    <property type="match status" value="1"/>
</dbReference>
<dbReference type="InterPro" id="IPR016181">
    <property type="entry name" value="Acyl_CoA_acyltransferase"/>
</dbReference>
<sequence>MPELHFSPLAEPLRPLLNKFYRQHNSPMRAASKGELWVAKRLEIIAGLCLTPVAEGQWLTGLFVDPACRGQRIATQLVEHALATVDGPVWLFCHPDLQAFYEGLGFASDPRLPQSLTERLARYARSKPMIALGIEPAVRSTSGTVGLSGEC</sequence>